<evidence type="ECO:0000313" key="5">
    <source>
        <dbReference type="Proteomes" id="UP001321492"/>
    </source>
</evidence>
<comment type="caution">
    <text evidence="4">The sequence shown here is derived from an EMBL/GenBank/DDBJ whole genome shotgun (WGS) entry which is preliminary data.</text>
</comment>
<dbReference type="PANTHER" id="PTHR38041:SF1">
    <property type="entry name" value="CHORISMATE MUTASE"/>
    <property type="match status" value="1"/>
</dbReference>
<protein>
    <recommendedName>
        <fullName evidence="1">chorismate mutase</fullName>
        <ecNumber evidence="1">5.4.99.5</ecNumber>
    </recommendedName>
</protein>
<dbReference type="Gene3D" id="1.20.59.10">
    <property type="entry name" value="Chorismate mutase"/>
    <property type="match status" value="1"/>
</dbReference>
<dbReference type="InterPro" id="IPR036263">
    <property type="entry name" value="Chorismate_II_sf"/>
</dbReference>
<dbReference type="EMBL" id="JASJEV010000001">
    <property type="protein sequence ID" value="MDJ1157179.1"/>
    <property type="molecule type" value="Genomic_DNA"/>
</dbReference>
<name>A0ABT7AEB8_9HYPH</name>
<dbReference type="InterPro" id="IPR036979">
    <property type="entry name" value="CM_dom_sf"/>
</dbReference>
<organism evidence="4 5">
    <name type="scientific">Chelatococcus albus</name>
    <dbReference type="NCBI Taxonomy" id="3047466"/>
    <lineage>
        <taxon>Bacteria</taxon>
        <taxon>Pseudomonadati</taxon>
        <taxon>Pseudomonadota</taxon>
        <taxon>Alphaproteobacteria</taxon>
        <taxon>Hyphomicrobiales</taxon>
        <taxon>Chelatococcaceae</taxon>
        <taxon>Chelatococcus</taxon>
    </lineage>
</organism>
<dbReference type="PANTHER" id="PTHR38041">
    <property type="entry name" value="CHORISMATE MUTASE"/>
    <property type="match status" value="1"/>
</dbReference>
<sequence length="102" mass="11108">MMAAGAPDTAPLAGLRAEIDALDADIVRLLARRMAIVERVIAVKRRNAIPALLADRVEEVAAKVRREAEAAGVPPDFVEAVWRVMMDWTIAYEEARLGSPEA</sequence>
<dbReference type="SUPFAM" id="SSF48600">
    <property type="entry name" value="Chorismate mutase II"/>
    <property type="match status" value="1"/>
</dbReference>
<evidence type="ECO:0000256" key="1">
    <source>
        <dbReference type="ARBA" id="ARBA00012404"/>
    </source>
</evidence>
<keyword evidence="5" id="KW-1185">Reference proteome</keyword>
<dbReference type="PROSITE" id="PS51168">
    <property type="entry name" value="CHORISMATE_MUT_2"/>
    <property type="match status" value="1"/>
</dbReference>
<dbReference type="InterPro" id="IPR002701">
    <property type="entry name" value="CM_II_prokaryot"/>
</dbReference>
<feature type="domain" description="Chorismate mutase" evidence="3">
    <location>
        <begin position="6"/>
        <end position="97"/>
    </location>
</feature>
<gene>
    <name evidence="4" type="ORF">QNA08_02860</name>
</gene>
<dbReference type="SMART" id="SM00830">
    <property type="entry name" value="CM_2"/>
    <property type="match status" value="1"/>
</dbReference>
<proteinExistence type="predicted"/>
<accession>A0ABT7AEB8</accession>
<evidence type="ECO:0000256" key="2">
    <source>
        <dbReference type="ARBA" id="ARBA00023235"/>
    </source>
</evidence>
<evidence type="ECO:0000259" key="3">
    <source>
        <dbReference type="PROSITE" id="PS51168"/>
    </source>
</evidence>
<evidence type="ECO:0000313" key="4">
    <source>
        <dbReference type="EMBL" id="MDJ1157179.1"/>
    </source>
</evidence>
<keyword evidence="2" id="KW-0413">Isomerase</keyword>
<dbReference type="InterPro" id="IPR051331">
    <property type="entry name" value="Chorismate_mutase-related"/>
</dbReference>
<reference evidence="4 5" key="1">
    <citation type="submission" date="2023-05" db="EMBL/GenBank/DDBJ databases">
        <title>Chelatococcus sp. nov., a moderately thermophilic bacterium isolated from hot spring microbial mat.</title>
        <authorList>
            <person name="Hu C.-J."/>
            <person name="Li W.-J."/>
        </authorList>
    </citation>
    <scope>NUCLEOTIDE SEQUENCE [LARGE SCALE GENOMIC DNA]</scope>
    <source>
        <strain evidence="4 5">SYSU G07232</strain>
    </source>
</reference>
<dbReference type="Proteomes" id="UP001321492">
    <property type="component" value="Unassembled WGS sequence"/>
</dbReference>
<dbReference type="EC" id="5.4.99.5" evidence="1"/>
<dbReference type="Pfam" id="PF01817">
    <property type="entry name" value="CM_2"/>
    <property type="match status" value="1"/>
</dbReference>
<dbReference type="RefSeq" id="WP_283739150.1">
    <property type="nucleotide sequence ID" value="NZ_JASJEV010000001.1"/>
</dbReference>